<keyword evidence="2" id="KW-1185">Reference proteome</keyword>
<evidence type="ECO:0000313" key="1">
    <source>
        <dbReference type="EMBL" id="OXA48901.1"/>
    </source>
</evidence>
<dbReference type="OMA" id="ESIDCER"/>
<dbReference type="GO" id="GO:0042575">
    <property type="term" value="C:DNA polymerase complex"/>
    <property type="evidence" value="ECO:0007669"/>
    <property type="project" value="UniProtKB-ARBA"/>
</dbReference>
<dbReference type="Proteomes" id="UP000198287">
    <property type="component" value="Unassembled WGS sequence"/>
</dbReference>
<dbReference type="InterPro" id="IPR012337">
    <property type="entry name" value="RNaseH-like_sf"/>
</dbReference>
<sequence length="1020" mass="115846">MDSVTSHLPRHPCNSRLSHLVNLPLADETWHTPAEVDMLIGATLSYGILNGDKRYGNPGEPFALSSDLGWLVVGDISWPTISNLSHHSIGPNLQEIEVQERVKIADANLDQQLRRFWELESTGSSTPHPLTREERQCEDHFQATTTQQDDGRFVVTLPFRTTPPDLGSSRDMAIQRLKQMERRLARQPEQKKEYVNFMAEYVNLGHMEEIPPDQIPLPNSYYIPHHFVTKESSTTTKFRVVFDASAKTTNGKSLNDNLMVGAQIQDSLFDILLRFRTHKYAFTADVAKMFRQILVAPQDCDYQRIVWRTDPSQPIKDYRLLTVTYGTAPAPHLAKMSLQQLARNEKETLPLASRSALNDFYMDDDMSGADTVPEALELQRQTLCLVAKAQWKVCKFSSNCPELINALPMELRETKSLFPVEFSQTVKTLGIFWQPESDHFLFKLDHDATPFKGSLTKRAILSEIAKIFDPIGWLAPVVIPAKITMQLLWKLKSGWDEPVPAQLHHQWTQHRSDLKHIESLQIPRCVKPTTNCKIALVGFCDASEKAYAAVVYLCIYPEDSSPPLVSILATKTRVAPTRTVSLPRLELCGAVLLSHLMETVQQALQLPLHHISAWTDSMVTLAWIQQHPSKWNRFVANRVTEIQDRVPSNQWGHVPGVDNPADCASRGLDPSTFIHFSLWWNGPTFLRNGVPTLALPHLVIDPTIDQEERREVVCHKIQNHPWNNLLQECSSLASLTRITAWILRFATNAKIPLSHKQERNKSHLTSTELNNALIFWSSLLPLNPFLDECGILRVGGRIRKAPLPRDHRHPILLPRNGWFTQLLITQEHLKYLHGGQQLLLATIQTKFWIIRARDAIRQQLRKCVPCTRLRASSLQQMMAVLPEFRVTPSRPFSKCGVDYAGPFFLKPIAPRSKMTIKAWLSVFVCCVTRAIHLELVTSLSTDAFFAAFRRFASRRGCPSDVYSDCGTNFVGANKELKEFATFISTKAYNNVVSNQLSREGVRWHFQPQQPLISEDFGKPA</sequence>
<dbReference type="Gene3D" id="3.30.420.10">
    <property type="entry name" value="Ribonuclease H-like superfamily/Ribonuclease H"/>
    <property type="match status" value="1"/>
</dbReference>
<organism evidence="1 2">
    <name type="scientific">Folsomia candida</name>
    <name type="common">Springtail</name>
    <dbReference type="NCBI Taxonomy" id="158441"/>
    <lineage>
        <taxon>Eukaryota</taxon>
        <taxon>Metazoa</taxon>
        <taxon>Ecdysozoa</taxon>
        <taxon>Arthropoda</taxon>
        <taxon>Hexapoda</taxon>
        <taxon>Collembola</taxon>
        <taxon>Entomobryomorpha</taxon>
        <taxon>Isotomoidea</taxon>
        <taxon>Isotomidae</taxon>
        <taxon>Proisotominae</taxon>
        <taxon>Folsomia</taxon>
    </lineage>
</organism>
<dbReference type="SUPFAM" id="SSF56672">
    <property type="entry name" value="DNA/RNA polymerases"/>
    <property type="match status" value="1"/>
</dbReference>
<dbReference type="STRING" id="158441.A0A226DW31"/>
<accession>A0A226DW31</accession>
<dbReference type="PANTHER" id="PTHR47331:SF1">
    <property type="entry name" value="GAG-LIKE PROTEIN"/>
    <property type="match status" value="1"/>
</dbReference>
<protein>
    <submittedName>
        <fullName evidence="1">Pro-Pol polyprotein</fullName>
    </submittedName>
</protein>
<dbReference type="Pfam" id="PF05380">
    <property type="entry name" value="Peptidase_A17"/>
    <property type="match status" value="1"/>
</dbReference>
<comment type="caution">
    <text evidence="1">The sequence shown here is derived from an EMBL/GenBank/DDBJ whole genome shotgun (WGS) entry which is preliminary data.</text>
</comment>
<dbReference type="GO" id="GO:0071897">
    <property type="term" value="P:DNA biosynthetic process"/>
    <property type="evidence" value="ECO:0007669"/>
    <property type="project" value="UniProtKB-ARBA"/>
</dbReference>
<dbReference type="EMBL" id="LNIX01000011">
    <property type="protein sequence ID" value="OXA48901.1"/>
    <property type="molecule type" value="Genomic_DNA"/>
</dbReference>
<dbReference type="InterPro" id="IPR036397">
    <property type="entry name" value="RNaseH_sf"/>
</dbReference>
<gene>
    <name evidence="1" type="ORF">Fcan01_16367</name>
</gene>
<dbReference type="AlphaFoldDB" id="A0A226DW31"/>
<dbReference type="PANTHER" id="PTHR47331">
    <property type="entry name" value="PHD-TYPE DOMAIN-CONTAINING PROTEIN"/>
    <property type="match status" value="1"/>
</dbReference>
<evidence type="ECO:0000313" key="2">
    <source>
        <dbReference type="Proteomes" id="UP000198287"/>
    </source>
</evidence>
<dbReference type="InterPro" id="IPR008042">
    <property type="entry name" value="Retrotrans_Pao"/>
</dbReference>
<dbReference type="CDD" id="cd01644">
    <property type="entry name" value="RT_pepA17"/>
    <property type="match status" value="1"/>
</dbReference>
<dbReference type="InterPro" id="IPR043502">
    <property type="entry name" value="DNA/RNA_pol_sf"/>
</dbReference>
<dbReference type="OrthoDB" id="8033604at2759"/>
<name>A0A226DW31_FOLCA</name>
<proteinExistence type="predicted"/>
<dbReference type="SUPFAM" id="SSF53098">
    <property type="entry name" value="Ribonuclease H-like"/>
    <property type="match status" value="1"/>
</dbReference>
<dbReference type="GO" id="GO:0003676">
    <property type="term" value="F:nucleic acid binding"/>
    <property type="evidence" value="ECO:0007669"/>
    <property type="project" value="InterPro"/>
</dbReference>
<reference evidence="1 2" key="1">
    <citation type="submission" date="2015-12" db="EMBL/GenBank/DDBJ databases">
        <title>The genome of Folsomia candida.</title>
        <authorList>
            <person name="Faddeeva A."/>
            <person name="Derks M.F."/>
            <person name="Anvar Y."/>
            <person name="Smit S."/>
            <person name="Van Straalen N."/>
            <person name="Roelofs D."/>
        </authorList>
    </citation>
    <scope>NUCLEOTIDE SEQUENCE [LARGE SCALE GENOMIC DNA]</scope>
    <source>
        <strain evidence="1 2">VU population</strain>
        <tissue evidence="1">Whole body</tissue>
    </source>
</reference>